<evidence type="ECO:0000313" key="3">
    <source>
        <dbReference type="Proteomes" id="UP000682733"/>
    </source>
</evidence>
<comment type="caution">
    <text evidence="2">The sequence shown here is derived from an EMBL/GenBank/DDBJ whole genome shotgun (WGS) entry which is preliminary data.</text>
</comment>
<accession>A0A8S2SJX3</accession>
<evidence type="ECO:0000313" key="2">
    <source>
        <dbReference type="EMBL" id="CAF4225093.1"/>
    </source>
</evidence>
<proteinExistence type="predicted"/>
<organism evidence="2 3">
    <name type="scientific">Didymodactylos carnosus</name>
    <dbReference type="NCBI Taxonomy" id="1234261"/>
    <lineage>
        <taxon>Eukaryota</taxon>
        <taxon>Metazoa</taxon>
        <taxon>Spiralia</taxon>
        <taxon>Gnathifera</taxon>
        <taxon>Rotifera</taxon>
        <taxon>Eurotatoria</taxon>
        <taxon>Bdelloidea</taxon>
        <taxon>Philodinida</taxon>
        <taxon>Philodinidae</taxon>
        <taxon>Didymodactylos</taxon>
    </lineage>
</organism>
<sequence>MNLLKYATTHDLPPFILKFEEEEKLTRNRLPGAMHIKSFIQSDLWKAGVKFSGLSLIHPVGKRFKLYVNSREDYYNLLLAEKWPKSVCDKNILIIKPDFTPSQFSLVLHNVPPPISKEVVEQDVKYSIKTAINFRKLLSKYPKKSVDYRFDVPDLREYKGAVDQGTIGIGNVMRTINE</sequence>
<dbReference type="AlphaFoldDB" id="A0A8S2SJX3"/>
<reference evidence="2" key="1">
    <citation type="submission" date="2021-02" db="EMBL/GenBank/DDBJ databases">
        <authorList>
            <person name="Nowell W R."/>
        </authorList>
    </citation>
    <scope>NUCLEOTIDE SEQUENCE</scope>
</reference>
<dbReference type="EMBL" id="CAJOBA010049563">
    <property type="protein sequence ID" value="CAF4225093.1"/>
    <property type="molecule type" value="Genomic_DNA"/>
</dbReference>
<name>A0A8S2SJX3_9BILA</name>
<dbReference type="Proteomes" id="UP000677228">
    <property type="component" value="Unassembled WGS sequence"/>
</dbReference>
<evidence type="ECO:0000313" key="1">
    <source>
        <dbReference type="EMBL" id="CAF1425825.1"/>
    </source>
</evidence>
<protein>
    <submittedName>
        <fullName evidence="2">Uncharacterized protein</fullName>
    </submittedName>
</protein>
<gene>
    <name evidence="1" type="ORF">OVA965_LOCUS33852</name>
    <name evidence="2" type="ORF">TMI583_LOCUS34755</name>
</gene>
<dbReference type="Proteomes" id="UP000682733">
    <property type="component" value="Unassembled WGS sequence"/>
</dbReference>
<dbReference type="EMBL" id="CAJNOK010027787">
    <property type="protein sequence ID" value="CAF1425825.1"/>
    <property type="molecule type" value="Genomic_DNA"/>
</dbReference>